<evidence type="ECO:0000259" key="7">
    <source>
        <dbReference type="Pfam" id="PF00460"/>
    </source>
</evidence>
<evidence type="ECO:0000313" key="8">
    <source>
        <dbReference type="EMBL" id="MED1202080.1"/>
    </source>
</evidence>
<evidence type="ECO:0000256" key="5">
    <source>
        <dbReference type="ARBA" id="ARBA00024934"/>
    </source>
</evidence>
<dbReference type="InterPro" id="IPR001444">
    <property type="entry name" value="Flag_bb_rod_N"/>
</dbReference>
<keyword evidence="8" id="KW-0966">Cell projection</keyword>
<dbReference type="PANTHER" id="PTHR30435">
    <property type="entry name" value="FLAGELLAR PROTEIN"/>
    <property type="match status" value="1"/>
</dbReference>
<evidence type="ECO:0000256" key="2">
    <source>
        <dbReference type="ARBA" id="ARBA00009677"/>
    </source>
</evidence>
<dbReference type="EMBL" id="JARMAB010000004">
    <property type="protein sequence ID" value="MED1202080.1"/>
    <property type="molecule type" value="Genomic_DNA"/>
</dbReference>
<sequence>MDIFSSTFSSLENAIGYASQKQKVISDNIANVDTPNYKAKDVSFQNALSDAVNSQFTTKITDPRDFSFDTSAQPYAVTTQQNVDYNSNGNSVDIDKEMSDMATNQIYYNTLVSRMSDEFQTLQMVIKGGS</sequence>
<dbReference type="PANTHER" id="PTHR30435:SF12">
    <property type="entry name" value="FLAGELLAR BASAL BODY ROD PROTEIN FLGB"/>
    <property type="match status" value="1"/>
</dbReference>
<dbReference type="InterPro" id="IPR019776">
    <property type="entry name" value="Flagellar_basal_body_rod_CS"/>
</dbReference>
<proteinExistence type="inferred from homology"/>
<organism evidence="8 9">
    <name type="scientific">Heyndrickxia acidicola</name>
    <dbReference type="NCBI Taxonomy" id="209389"/>
    <lineage>
        <taxon>Bacteria</taxon>
        <taxon>Bacillati</taxon>
        <taxon>Bacillota</taxon>
        <taxon>Bacilli</taxon>
        <taxon>Bacillales</taxon>
        <taxon>Bacillaceae</taxon>
        <taxon>Heyndrickxia</taxon>
    </lineage>
</organism>
<comment type="subcellular location">
    <subcellularLocation>
        <location evidence="1 6">Bacterial flagellum basal body</location>
    </subcellularLocation>
</comment>
<name>A0ABU6MGA7_9BACI</name>
<comment type="subunit">
    <text evidence="6">The basal body constitutes a major portion of the flagellar organelle and consists of a number of rings mounted on a central rod.</text>
</comment>
<gene>
    <name evidence="8" type="primary">flgB</name>
    <name evidence="8" type="ORF">P4T90_03115</name>
</gene>
<comment type="caution">
    <text evidence="8">The sequence shown here is derived from an EMBL/GenBank/DDBJ whole genome shotgun (WGS) entry which is preliminary data.</text>
</comment>
<dbReference type="InterPro" id="IPR006300">
    <property type="entry name" value="FlgB"/>
</dbReference>
<accession>A0ABU6MGA7</accession>
<dbReference type="Pfam" id="PF00460">
    <property type="entry name" value="Flg_bb_rod"/>
    <property type="match status" value="1"/>
</dbReference>
<evidence type="ECO:0000256" key="4">
    <source>
        <dbReference type="ARBA" id="ARBA00023143"/>
    </source>
</evidence>
<keyword evidence="4 6" id="KW-0975">Bacterial flagellum</keyword>
<reference evidence="8 9" key="1">
    <citation type="submission" date="2023-03" db="EMBL/GenBank/DDBJ databases">
        <title>Bacillus Genome Sequencing.</title>
        <authorList>
            <person name="Dunlap C."/>
        </authorList>
    </citation>
    <scope>NUCLEOTIDE SEQUENCE [LARGE SCALE GENOMIC DNA]</scope>
    <source>
        <strain evidence="8 9">B-23453</strain>
    </source>
</reference>
<evidence type="ECO:0000313" key="9">
    <source>
        <dbReference type="Proteomes" id="UP001341444"/>
    </source>
</evidence>
<dbReference type="RefSeq" id="WP_066264690.1">
    <property type="nucleotide sequence ID" value="NZ_JARMAB010000004.1"/>
</dbReference>
<protein>
    <recommendedName>
        <fullName evidence="3 6">Flagellar basal body rod protein FlgB</fullName>
    </recommendedName>
</protein>
<evidence type="ECO:0000256" key="6">
    <source>
        <dbReference type="PIRNR" id="PIRNR002889"/>
    </source>
</evidence>
<dbReference type="Proteomes" id="UP001341444">
    <property type="component" value="Unassembled WGS sequence"/>
</dbReference>
<evidence type="ECO:0000256" key="3">
    <source>
        <dbReference type="ARBA" id="ARBA00014376"/>
    </source>
</evidence>
<evidence type="ECO:0000256" key="1">
    <source>
        <dbReference type="ARBA" id="ARBA00004117"/>
    </source>
</evidence>
<dbReference type="PROSITE" id="PS00588">
    <property type="entry name" value="FLAGELLA_BB_ROD"/>
    <property type="match status" value="1"/>
</dbReference>
<dbReference type="NCBIfam" id="TIGR01396">
    <property type="entry name" value="FlgB"/>
    <property type="match status" value="1"/>
</dbReference>
<comment type="similarity">
    <text evidence="2 6">Belongs to the flagella basal body rod proteins family.</text>
</comment>
<keyword evidence="8" id="KW-0969">Cilium</keyword>
<dbReference type="PIRSF" id="PIRSF002889">
    <property type="entry name" value="Rod_FlgB"/>
    <property type="match status" value="1"/>
</dbReference>
<comment type="function">
    <text evidence="5 6">Structural component of flagellum, the bacterial motility apparatus. Part of the rod structure of flagellar basal body.</text>
</comment>
<feature type="domain" description="Flagellar basal body rod protein N-terminal" evidence="7">
    <location>
        <begin position="18"/>
        <end position="38"/>
    </location>
</feature>
<keyword evidence="8" id="KW-0282">Flagellum</keyword>
<keyword evidence="9" id="KW-1185">Reference proteome</keyword>